<feature type="transmembrane region" description="Helical" evidence="1">
    <location>
        <begin position="20"/>
        <end position="47"/>
    </location>
</feature>
<organism evidence="2 3">
    <name type="scientific">Panagrellus redivivus</name>
    <name type="common">Microworm</name>
    <dbReference type="NCBI Taxonomy" id="6233"/>
    <lineage>
        <taxon>Eukaryota</taxon>
        <taxon>Metazoa</taxon>
        <taxon>Ecdysozoa</taxon>
        <taxon>Nematoda</taxon>
        <taxon>Chromadorea</taxon>
        <taxon>Rhabditida</taxon>
        <taxon>Tylenchina</taxon>
        <taxon>Panagrolaimomorpha</taxon>
        <taxon>Panagrolaimoidea</taxon>
        <taxon>Panagrolaimidae</taxon>
        <taxon>Panagrellus</taxon>
    </lineage>
</organism>
<protein>
    <submittedName>
        <fullName evidence="3">ABC transmembrane type-1 domain-containing protein</fullName>
    </submittedName>
</protein>
<reference evidence="2" key="1">
    <citation type="journal article" date="2013" name="Genetics">
        <title>The draft genome and transcriptome of Panagrellus redivivus are shaped by the harsh demands of a free-living lifestyle.</title>
        <authorList>
            <person name="Srinivasan J."/>
            <person name="Dillman A.R."/>
            <person name="Macchietto M.G."/>
            <person name="Heikkinen L."/>
            <person name="Lakso M."/>
            <person name="Fracchia K.M."/>
            <person name="Antoshechkin I."/>
            <person name="Mortazavi A."/>
            <person name="Wong G."/>
            <person name="Sternberg P.W."/>
        </authorList>
    </citation>
    <scope>NUCLEOTIDE SEQUENCE [LARGE SCALE GENOMIC DNA]</scope>
    <source>
        <strain evidence="2">MT8872</strain>
    </source>
</reference>
<name>A0A7E4UPT0_PANRE</name>
<keyword evidence="1" id="KW-0472">Membrane</keyword>
<evidence type="ECO:0000313" key="2">
    <source>
        <dbReference type="Proteomes" id="UP000492821"/>
    </source>
</evidence>
<dbReference type="AlphaFoldDB" id="A0A7E4UPT0"/>
<sequence>MDVTDPLLTDLLLATAFAGTFAFAVGFILAYPFFAVVAAIVLIFVFFQVEPDVSIKVVHQLQELVFGIGTASTHPEECEEAGAFEVEPERDGPSDKFRFARLLLTHQVPHMANYFEQRSQNL</sequence>
<evidence type="ECO:0000313" key="3">
    <source>
        <dbReference type="WBParaSite" id="Pan_g11350.t1"/>
    </source>
</evidence>
<accession>A0A7E4UPT0</accession>
<evidence type="ECO:0000256" key="1">
    <source>
        <dbReference type="SAM" id="Phobius"/>
    </source>
</evidence>
<keyword evidence="2" id="KW-1185">Reference proteome</keyword>
<keyword evidence="1" id="KW-1133">Transmembrane helix</keyword>
<proteinExistence type="predicted"/>
<reference evidence="3" key="2">
    <citation type="submission" date="2020-10" db="UniProtKB">
        <authorList>
            <consortium name="WormBaseParasite"/>
        </authorList>
    </citation>
    <scope>IDENTIFICATION</scope>
</reference>
<dbReference type="Proteomes" id="UP000492821">
    <property type="component" value="Unassembled WGS sequence"/>
</dbReference>
<dbReference type="WBParaSite" id="Pan_g11350.t1">
    <property type="protein sequence ID" value="Pan_g11350.t1"/>
    <property type="gene ID" value="Pan_g11350"/>
</dbReference>
<keyword evidence="1" id="KW-0812">Transmembrane</keyword>